<dbReference type="Proteomes" id="UP001168167">
    <property type="component" value="Unassembled WGS sequence"/>
</dbReference>
<reference evidence="1" key="1">
    <citation type="submission" date="2022-08" db="EMBL/GenBank/DDBJ databases">
        <authorList>
            <person name="Dzunkova M."/>
            <person name="La Clair J."/>
            <person name="Tyml T."/>
            <person name="Doud D."/>
            <person name="Schulz F."/>
            <person name="Piquer S."/>
            <person name="Porcel Sanchis D."/>
            <person name="Osborn A."/>
            <person name="Robinson D."/>
            <person name="Louie K.B."/>
            <person name="Bowen B.P."/>
            <person name="Bowers R."/>
            <person name="Lee J."/>
            <person name="Arnau Llombart V."/>
            <person name="Diaz Villanueva W."/>
            <person name="Gosliner T."/>
            <person name="Northen T."/>
            <person name="Cheng J.-F."/>
            <person name="Burkart M.D."/>
            <person name="Woyke T."/>
        </authorList>
    </citation>
    <scope>NUCLEOTIDE SEQUENCE</scope>
    <source>
        <strain evidence="1">Df01</strain>
    </source>
</reference>
<reference evidence="1" key="2">
    <citation type="journal article" date="2023" name="Microbiome">
        <title>Synthase-selected sorting approach identifies a beta-lactone synthase in a nudibranch symbiotic bacterium.</title>
        <authorList>
            <person name="Dzunkova M."/>
            <person name="La Clair J.J."/>
            <person name="Tyml T."/>
            <person name="Doud D."/>
            <person name="Schulz F."/>
            <person name="Piquer-Esteban S."/>
            <person name="Porcel Sanchis D."/>
            <person name="Osborn A."/>
            <person name="Robinson D."/>
            <person name="Louie K.B."/>
            <person name="Bowen B.P."/>
            <person name="Bowers R.M."/>
            <person name="Lee J."/>
            <person name="Arnau V."/>
            <person name="Diaz-Villanueva W."/>
            <person name="Stepanauskas R."/>
            <person name="Gosliner T."/>
            <person name="Date S.V."/>
            <person name="Northen T.R."/>
            <person name="Cheng J.F."/>
            <person name="Burkart M.D."/>
            <person name="Woyke T."/>
        </authorList>
    </citation>
    <scope>NUCLEOTIDE SEQUENCE</scope>
    <source>
        <strain evidence="1">Df01</strain>
    </source>
</reference>
<keyword evidence="2" id="KW-1185">Reference proteome</keyword>
<organism evidence="1 2">
    <name type="scientific">Candidatus Doriopsillibacter californiensis</name>
    <dbReference type="NCBI Taxonomy" id="2970740"/>
    <lineage>
        <taxon>Bacteria</taxon>
        <taxon>Pseudomonadati</taxon>
        <taxon>Pseudomonadota</taxon>
        <taxon>Gammaproteobacteria</taxon>
        <taxon>Candidatus Tethybacterales</taxon>
        <taxon>Candidatus Persebacteraceae</taxon>
        <taxon>Candidatus Doriopsillibacter</taxon>
    </lineage>
</organism>
<gene>
    <name evidence="1" type="ORF">NQX30_00370</name>
</gene>
<protein>
    <recommendedName>
        <fullName evidence="3">Transmembrane protein</fullName>
    </recommendedName>
</protein>
<proteinExistence type="predicted"/>
<name>A0ABT7QJE0_9GAMM</name>
<dbReference type="EMBL" id="JANQAO010000001">
    <property type="protein sequence ID" value="MDM5146845.1"/>
    <property type="molecule type" value="Genomic_DNA"/>
</dbReference>
<evidence type="ECO:0000313" key="1">
    <source>
        <dbReference type="EMBL" id="MDM5146845.1"/>
    </source>
</evidence>
<sequence>MKKRWPLVLIILISVLTPVASTLLFYFSPPTAHTENGDLLSPTSLPAWGSSVEKGKWALLQAAPGECGDDCQRRLCRMRQLRLMLPGHYLRLQRAWLMPDADEPTSQMTTSDCGETLAAAFSERAAEVSVSDNVLILRGNITDLPVAAPGLQRSDYLYLVDPAGLLFMRFAPTLDIYEIRKDMAKLLKISKGRRRISR</sequence>
<evidence type="ECO:0008006" key="3">
    <source>
        <dbReference type="Google" id="ProtNLM"/>
    </source>
</evidence>
<evidence type="ECO:0000313" key="2">
    <source>
        <dbReference type="Proteomes" id="UP001168167"/>
    </source>
</evidence>
<accession>A0ABT7QJE0</accession>
<comment type="caution">
    <text evidence="1">The sequence shown here is derived from an EMBL/GenBank/DDBJ whole genome shotgun (WGS) entry which is preliminary data.</text>
</comment>